<protein>
    <submittedName>
        <fullName evidence="2">Uncharacterized protein</fullName>
    </submittedName>
</protein>
<gene>
    <name evidence="2" type="ORF">PODLI_1B027418</name>
</gene>
<sequence length="163" mass="17471">MVVGVRGPRSYQVALQNGQLWRWHIDQLRHRVGDLDITAVPPTVAPAPEQLLMEAEAPPTSSSQTEGMEQSQAILVGLPGSPEIRTTAVPDRPPSPLMAVPSTAVEPGNSGSTPHLVASQSLPELGGHPDSGTGPRRSGRVSKRPSYLKDYVHRTNCTCKAVW</sequence>
<proteinExistence type="predicted"/>
<dbReference type="AlphaFoldDB" id="A0AA35LE27"/>
<dbReference type="EMBL" id="OX395140">
    <property type="protein sequence ID" value="CAI5794236.1"/>
    <property type="molecule type" value="Genomic_DNA"/>
</dbReference>
<dbReference type="Proteomes" id="UP001178461">
    <property type="component" value="Chromosome Z"/>
</dbReference>
<feature type="region of interest" description="Disordered" evidence="1">
    <location>
        <begin position="56"/>
        <end position="147"/>
    </location>
</feature>
<organism evidence="2 3">
    <name type="scientific">Podarcis lilfordi</name>
    <name type="common">Lilford's wall lizard</name>
    <dbReference type="NCBI Taxonomy" id="74358"/>
    <lineage>
        <taxon>Eukaryota</taxon>
        <taxon>Metazoa</taxon>
        <taxon>Chordata</taxon>
        <taxon>Craniata</taxon>
        <taxon>Vertebrata</taxon>
        <taxon>Euteleostomi</taxon>
        <taxon>Lepidosauria</taxon>
        <taxon>Squamata</taxon>
        <taxon>Bifurcata</taxon>
        <taxon>Unidentata</taxon>
        <taxon>Episquamata</taxon>
        <taxon>Laterata</taxon>
        <taxon>Lacertibaenia</taxon>
        <taxon>Lacertidae</taxon>
        <taxon>Podarcis</taxon>
    </lineage>
</organism>
<keyword evidence="3" id="KW-1185">Reference proteome</keyword>
<reference evidence="2" key="1">
    <citation type="submission" date="2022-12" db="EMBL/GenBank/DDBJ databases">
        <authorList>
            <person name="Alioto T."/>
            <person name="Alioto T."/>
            <person name="Gomez Garrido J."/>
        </authorList>
    </citation>
    <scope>NUCLEOTIDE SEQUENCE</scope>
</reference>
<evidence type="ECO:0000313" key="3">
    <source>
        <dbReference type="Proteomes" id="UP001178461"/>
    </source>
</evidence>
<evidence type="ECO:0000256" key="1">
    <source>
        <dbReference type="SAM" id="MobiDB-lite"/>
    </source>
</evidence>
<accession>A0AA35LE27</accession>
<feature type="compositionally biased region" description="Polar residues" evidence="1">
    <location>
        <begin position="59"/>
        <end position="73"/>
    </location>
</feature>
<evidence type="ECO:0000313" key="2">
    <source>
        <dbReference type="EMBL" id="CAI5794236.1"/>
    </source>
</evidence>
<feature type="compositionally biased region" description="Polar residues" evidence="1">
    <location>
        <begin position="109"/>
        <end position="122"/>
    </location>
</feature>
<name>A0AA35LE27_9SAUR</name>